<dbReference type="SUPFAM" id="SSF46894">
    <property type="entry name" value="C-terminal effector domain of the bipartite response regulators"/>
    <property type="match status" value="1"/>
</dbReference>
<dbReference type="Pfam" id="PF00072">
    <property type="entry name" value="Response_reg"/>
    <property type="match status" value="1"/>
</dbReference>
<dbReference type="EMBL" id="JAAXLA010000028">
    <property type="protein sequence ID" value="NMH98859.1"/>
    <property type="molecule type" value="Genomic_DNA"/>
</dbReference>
<dbReference type="PROSITE" id="PS50110">
    <property type="entry name" value="RESPONSE_REGULATORY"/>
    <property type="match status" value="1"/>
</dbReference>
<keyword evidence="1 3" id="KW-0238">DNA-binding</keyword>
<evidence type="ECO:0000256" key="1">
    <source>
        <dbReference type="ARBA" id="ARBA00023125"/>
    </source>
</evidence>
<dbReference type="Gene3D" id="1.10.10.10">
    <property type="entry name" value="Winged helix-like DNA-binding domain superfamily/Winged helix DNA-binding domain"/>
    <property type="match status" value="1"/>
</dbReference>
<dbReference type="InterPro" id="IPR001789">
    <property type="entry name" value="Sig_transdc_resp-reg_receiver"/>
</dbReference>
<dbReference type="InterPro" id="IPR036388">
    <property type="entry name" value="WH-like_DNA-bd_sf"/>
</dbReference>
<dbReference type="Proteomes" id="UP000820669">
    <property type="component" value="Unassembled WGS sequence"/>
</dbReference>
<feature type="domain" description="OmpR/PhoB-type" evidence="5">
    <location>
        <begin position="125"/>
        <end position="225"/>
    </location>
</feature>
<dbReference type="RefSeq" id="WP_169382305.1">
    <property type="nucleotide sequence ID" value="NZ_JAAXLA010000028.1"/>
</dbReference>
<name>A0ABX1SBC7_9PSEU</name>
<dbReference type="InterPro" id="IPR011006">
    <property type="entry name" value="CheY-like_superfamily"/>
</dbReference>
<dbReference type="SMART" id="SM00862">
    <property type="entry name" value="Trans_reg_C"/>
    <property type="match status" value="1"/>
</dbReference>
<dbReference type="PANTHER" id="PTHR48111:SF50">
    <property type="entry name" value="KDP OPERON TRANSCRIPTIONAL REGULATORY PROTEIN KDPE"/>
    <property type="match status" value="1"/>
</dbReference>
<comment type="caution">
    <text evidence="6">The sequence shown here is derived from an EMBL/GenBank/DDBJ whole genome shotgun (WGS) entry which is preliminary data.</text>
</comment>
<evidence type="ECO:0000259" key="4">
    <source>
        <dbReference type="PROSITE" id="PS50110"/>
    </source>
</evidence>
<keyword evidence="2" id="KW-0597">Phosphoprotein</keyword>
<protein>
    <submittedName>
        <fullName evidence="6">Response regulator transcription factor</fullName>
    </submittedName>
</protein>
<feature type="domain" description="Response regulatory" evidence="4">
    <location>
        <begin position="3"/>
        <end position="116"/>
    </location>
</feature>
<organism evidence="6 7">
    <name type="scientific">Pseudonocardia acidicola</name>
    <dbReference type="NCBI Taxonomy" id="2724939"/>
    <lineage>
        <taxon>Bacteria</taxon>
        <taxon>Bacillati</taxon>
        <taxon>Actinomycetota</taxon>
        <taxon>Actinomycetes</taxon>
        <taxon>Pseudonocardiales</taxon>
        <taxon>Pseudonocardiaceae</taxon>
        <taxon>Pseudonocardia</taxon>
    </lineage>
</organism>
<dbReference type="PROSITE" id="PS51755">
    <property type="entry name" value="OMPR_PHOB"/>
    <property type="match status" value="1"/>
</dbReference>
<evidence type="ECO:0000313" key="7">
    <source>
        <dbReference type="Proteomes" id="UP000820669"/>
    </source>
</evidence>
<sequence>MIPILVVDSEGLAPSLAVRVLRRGGFAVETVRTLPEATLVLRRRAVHAAVLDTGVTGAATAVARLRLHTSVPVLVLVPAAHDAAAETIAILDAGADDVLVEPVDVAEFLARLRAALRRTAYRDQPPPVVTDDFVINTAARRVRLTGGAEIRLTAKEWRLLGALVHRAGQVIAPDQLLREISGGDVVGGGRCLRACLCSLRRKLEPDPAHPRYLISHPGLGLVFVARDRGATGGRAPAGPGAT</sequence>
<evidence type="ECO:0000256" key="2">
    <source>
        <dbReference type="PROSITE-ProRule" id="PRU00169"/>
    </source>
</evidence>
<dbReference type="Pfam" id="PF00486">
    <property type="entry name" value="Trans_reg_C"/>
    <property type="match status" value="1"/>
</dbReference>
<accession>A0ABX1SBC7</accession>
<proteinExistence type="predicted"/>
<feature type="DNA-binding region" description="OmpR/PhoB-type" evidence="3">
    <location>
        <begin position="125"/>
        <end position="225"/>
    </location>
</feature>
<dbReference type="SUPFAM" id="SSF52172">
    <property type="entry name" value="CheY-like"/>
    <property type="match status" value="1"/>
</dbReference>
<dbReference type="InterPro" id="IPR001867">
    <property type="entry name" value="OmpR/PhoB-type_DNA-bd"/>
</dbReference>
<evidence type="ECO:0000256" key="3">
    <source>
        <dbReference type="PROSITE-ProRule" id="PRU01091"/>
    </source>
</evidence>
<dbReference type="PANTHER" id="PTHR48111">
    <property type="entry name" value="REGULATOR OF RPOS"/>
    <property type="match status" value="1"/>
</dbReference>
<reference evidence="6 7" key="1">
    <citation type="submission" date="2020-04" db="EMBL/GenBank/DDBJ databases">
        <authorList>
            <person name="Klaysubun C."/>
            <person name="Duangmal K."/>
            <person name="Lipun K."/>
        </authorList>
    </citation>
    <scope>NUCLEOTIDE SEQUENCE [LARGE SCALE GENOMIC DNA]</scope>
    <source>
        <strain evidence="6 7">K10HN5</strain>
    </source>
</reference>
<keyword evidence="7" id="KW-1185">Reference proteome</keyword>
<dbReference type="InterPro" id="IPR016032">
    <property type="entry name" value="Sig_transdc_resp-reg_C-effctor"/>
</dbReference>
<dbReference type="CDD" id="cd00383">
    <property type="entry name" value="trans_reg_C"/>
    <property type="match status" value="1"/>
</dbReference>
<dbReference type="SMART" id="SM00448">
    <property type="entry name" value="REC"/>
    <property type="match status" value="1"/>
</dbReference>
<evidence type="ECO:0000259" key="5">
    <source>
        <dbReference type="PROSITE" id="PS51755"/>
    </source>
</evidence>
<evidence type="ECO:0000313" key="6">
    <source>
        <dbReference type="EMBL" id="NMH98859.1"/>
    </source>
</evidence>
<dbReference type="Gene3D" id="3.40.50.2300">
    <property type="match status" value="1"/>
</dbReference>
<gene>
    <name evidence="6" type="ORF">HF526_16315</name>
</gene>
<feature type="modified residue" description="4-aspartylphosphate" evidence="2">
    <location>
        <position position="52"/>
    </location>
</feature>
<dbReference type="InterPro" id="IPR039420">
    <property type="entry name" value="WalR-like"/>
</dbReference>